<dbReference type="PRINTS" id="PR00105">
    <property type="entry name" value="C5METTRFRASE"/>
</dbReference>
<dbReference type="EMBL" id="JBIRRB010000011">
    <property type="protein sequence ID" value="MFI0914360.1"/>
    <property type="molecule type" value="Genomic_DNA"/>
</dbReference>
<feature type="active site" evidence="4">
    <location>
        <position position="88"/>
    </location>
</feature>
<accession>A0ABW7TA04</accession>
<evidence type="ECO:0000256" key="1">
    <source>
        <dbReference type="ARBA" id="ARBA00022603"/>
    </source>
</evidence>
<dbReference type="Proteomes" id="UP001611162">
    <property type="component" value="Unassembled WGS sequence"/>
</dbReference>
<organism evidence="6 7">
    <name type="scientific">Streptomyces abikoensis</name>
    <dbReference type="NCBI Taxonomy" id="97398"/>
    <lineage>
        <taxon>Bacteria</taxon>
        <taxon>Bacillati</taxon>
        <taxon>Actinomycetota</taxon>
        <taxon>Actinomycetes</taxon>
        <taxon>Kitasatosporales</taxon>
        <taxon>Streptomycetaceae</taxon>
        <taxon>Streptomyces</taxon>
    </lineage>
</organism>
<keyword evidence="2 4" id="KW-0808">Transferase</keyword>
<dbReference type="RefSeq" id="WP_397614350.1">
    <property type="nucleotide sequence ID" value="NZ_JBIRRB010000011.1"/>
</dbReference>
<keyword evidence="7" id="KW-1185">Reference proteome</keyword>
<dbReference type="Pfam" id="PF00145">
    <property type="entry name" value="DNA_methylase"/>
    <property type="match status" value="1"/>
</dbReference>
<keyword evidence="1 4" id="KW-0489">Methyltransferase</keyword>
<keyword evidence="4" id="KW-0949">S-adenosyl-L-methionine</keyword>
<comment type="similarity">
    <text evidence="4">Belongs to the class I-like SAM-binding methyltransferase superfamily. C5-methyltransferase family.</text>
</comment>
<keyword evidence="3" id="KW-0680">Restriction system</keyword>
<dbReference type="Gene3D" id="3.40.50.150">
    <property type="entry name" value="Vaccinia Virus protein VP39"/>
    <property type="match status" value="1"/>
</dbReference>
<comment type="caution">
    <text evidence="6">The sequence shown here is derived from an EMBL/GenBank/DDBJ whole genome shotgun (WGS) entry which is preliminary data.</text>
</comment>
<evidence type="ECO:0000256" key="3">
    <source>
        <dbReference type="ARBA" id="ARBA00022747"/>
    </source>
</evidence>
<dbReference type="GO" id="GO:0032259">
    <property type="term" value="P:methylation"/>
    <property type="evidence" value="ECO:0007669"/>
    <property type="project" value="UniProtKB-KW"/>
</dbReference>
<evidence type="ECO:0000256" key="2">
    <source>
        <dbReference type="ARBA" id="ARBA00022679"/>
    </source>
</evidence>
<evidence type="ECO:0000313" key="6">
    <source>
        <dbReference type="EMBL" id="MFI0914360.1"/>
    </source>
</evidence>
<gene>
    <name evidence="6" type="ORF">ACH4TF_28470</name>
</gene>
<feature type="region of interest" description="Disordered" evidence="5">
    <location>
        <begin position="206"/>
        <end position="327"/>
    </location>
</feature>
<reference evidence="6 7" key="1">
    <citation type="submission" date="2024-10" db="EMBL/GenBank/DDBJ databases">
        <title>The Natural Products Discovery Center: Release of the First 8490 Sequenced Strains for Exploring Actinobacteria Biosynthetic Diversity.</title>
        <authorList>
            <person name="Kalkreuter E."/>
            <person name="Kautsar S.A."/>
            <person name="Yang D."/>
            <person name="Bader C.D."/>
            <person name="Teijaro C.N."/>
            <person name="Fluegel L."/>
            <person name="Davis C.M."/>
            <person name="Simpson J.R."/>
            <person name="Lauterbach L."/>
            <person name="Steele A.D."/>
            <person name="Gui C."/>
            <person name="Meng S."/>
            <person name="Li G."/>
            <person name="Viehrig K."/>
            <person name="Ye F."/>
            <person name="Su P."/>
            <person name="Kiefer A.F."/>
            <person name="Nichols A."/>
            <person name="Cepeda A.J."/>
            <person name="Yan W."/>
            <person name="Fan B."/>
            <person name="Jiang Y."/>
            <person name="Adhikari A."/>
            <person name="Zheng C.-J."/>
            <person name="Schuster L."/>
            <person name="Cowan T.M."/>
            <person name="Smanski M.J."/>
            <person name="Chevrette M.G."/>
            <person name="De Carvalho L.P.S."/>
            <person name="Shen B."/>
        </authorList>
    </citation>
    <scope>NUCLEOTIDE SEQUENCE [LARGE SCALE GENOMIC DNA]</scope>
    <source>
        <strain evidence="6 7">NPDC020979</strain>
    </source>
</reference>
<evidence type="ECO:0000313" key="7">
    <source>
        <dbReference type="Proteomes" id="UP001611162"/>
    </source>
</evidence>
<evidence type="ECO:0000256" key="5">
    <source>
        <dbReference type="SAM" id="MobiDB-lite"/>
    </source>
</evidence>
<protein>
    <submittedName>
        <fullName evidence="6">DNA cytosine methyltransferase</fullName>
    </submittedName>
</protein>
<dbReference type="GO" id="GO:0008168">
    <property type="term" value="F:methyltransferase activity"/>
    <property type="evidence" value="ECO:0007669"/>
    <property type="project" value="UniProtKB-KW"/>
</dbReference>
<dbReference type="InterPro" id="IPR001525">
    <property type="entry name" value="C5_MeTfrase"/>
</dbReference>
<dbReference type="InterPro" id="IPR029063">
    <property type="entry name" value="SAM-dependent_MTases_sf"/>
</dbReference>
<proteinExistence type="inferred from homology"/>
<dbReference type="PROSITE" id="PS51679">
    <property type="entry name" value="SAM_MT_C5"/>
    <property type="match status" value="1"/>
</dbReference>
<dbReference type="SUPFAM" id="SSF53335">
    <property type="entry name" value="S-adenosyl-L-methionine-dependent methyltransferases"/>
    <property type="match status" value="1"/>
</dbReference>
<feature type="compositionally biased region" description="Basic and acidic residues" evidence="5">
    <location>
        <begin position="290"/>
        <end position="309"/>
    </location>
</feature>
<name>A0ABW7TA04_9ACTN</name>
<sequence length="429" mass="46483">MYRIGSLFTGTGALDLAVMDVFDAEVIWHSQYEPPDKNGKEDTNQYAARILARHWPTTPNFGDITKIDWRAVLDEHGPVDIVTGGFPCGDVSFAGRRVGLTPDTRSGLWTHMAYAISILNPRLVIIENVEGLLSAPADRGLGLDAEALEEEARAGRILRALGAVLGDLAALGFHAEWERVGADGVGAPHRRRRIIIYAWPADADPSGLGRRDRPRILSGLGTARRDTEATADPANLGHQRSRDTRRWRHGPADSGLTAADAQGTGRQGPRPESTRNRPERSGAPAADAQGDGRIERRPEPAGQQRRPDAAQRGGTAPPGVDQSGRRANILQLRPGQTDLDWGDYELAIRRWERILGRPAPWPTDALGRLSPVFTEWLMGLPDGWVTDTPGLTRPAMLRALGNGVVRQQAAAAIKLLHARAIEGDGEAAA</sequence>
<evidence type="ECO:0000256" key="4">
    <source>
        <dbReference type="PROSITE-ProRule" id="PRU01016"/>
    </source>
</evidence>